<dbReference type="GO" id="GO:0005886">
    <property type="term" value="C:plasma membrane"/>
    <property type="evidence" value="ECO:0007669"/>
    <property type="project" value="UniProtKB-SubCell"/>
</dbReference>
<protein>
    <recommendedName>
        <fullName evidence="21">Signal transduction histidine-protein kinase/phosphatase MprB</fullName>
        <ecNumber evidence="5">2.7.13.3</ecNumber>
    </recommendedName>
    <alternativeName>
        <fullName evidence="22">Mycobacterial persistence regulator B</fullName>
    </alternativeName>
</protein>
<evidence type="ECO:0000256" key="13">
    <source>
        <dbReference type="ARBA" id="ARBA00022840"/>
    </source>
</evidence>
<dbReference type="InterPro" id="IPR036097">
    <property type="entry name" value="HisK_dim/P_sf"/>
</dbReference>
<keyword evidence="10" id="KW-0547">Nucleotide-binding</keyword>
<evidence type="ECO:0000256" key="23">
    <source>
        <dbReference type="SAM" id="MobiDB-lite"/>
    </source>
</evidence>
<evidence type="ECO:0000256" key="3">
    <source>
        <dbReference type="ARBA" id="ARBA00001946"/>
    </source>
</evidence>
<dbReference type="SUPFAM" id="SSF47384">
    <property type="entry name" value="Homodimeric domain of signal transducing histidine kinase"/>
    <property type="match status" value="1"/>
</dbReference>
<dbReference type="Gene3D" id="6.10.340.10">
    <property type="match status" value="1"/>
</dbReference>
<comment type="subcellular location">
    <subcellularLocation>
        <location evidence="4">Cell membrane</location>
        <topology evidence="4">Multi-pass membrane protein</topology>
    </subcellularLocation>
</comment>
<dbReference type="Pfam" id="PF00512">
    <property type="entry name" value="HisKA"/>
    <property type="match status" value="1"/>
</dbReference>
<evidence type="ECO:0000256" key="11">
    <source>
        <dbReference type="ARBA" id="ARBA00022777"/>
    </source>
</evidence>
<gene>
    <name evidence="27" type="primary">baeS</name>
    <name evidence="27" type="ORF">Cba03nite_26190</name>
</gene>
<evidence type="ECO:0000256" key="18">
    <source>
        <dbReference type="ARBA" id="ARBA00023016"/>
    </source>
</evidence>
<dbReference type="InterPro" id="IPR005467">
    <property type="entry name" value="His_kinase_dom"/>
</dbReference>
<evidence type="ECO:0000256" key="7">
    <source>
        <dbReference type="ARBA" id="ARBA00022553"/>
    </source>
</evidence>
<evidence type="ECO:0000256" key="20">
    <source>
        <dbReference type="ARBA" id="ARBA00023211"/>
    </source>
</evidence>
<dbReference type="EMBL" id="BONF01000012">
    <property type="protein sequence ID" value="GIF81270.1"/>
    <property type="molecule type" value="Genomic_DNA"/>
</dbReference>
<evidence type="ECO:0000256" key="8">
    <source>
        <dbReference type="ARBA" id="ARBA00022679"/>
    </source>
</evidence>
<feature type="transmembrane region" description="Helical" evidence="24">
    <location>
        <begin position="43"/>
        <end position="61"/>
    </location>
</feature>
<keyword evidence="24" id="KW-0472">Membrane</keyword>
<dbReference type="PROSITE" id="PS50885">
    <property type="entry name" value="HAMP"/>
    <property type="match status" value="1"/>
</dbReference>
<dbReference type="PANTHER" id="PTHR44936">
    <property type="entry name" value="SENSOR PROTEIN CREC"/>
    <property type="match status" value="1"/>
</dbReference>
<dbReference type="PROSITE" id="PS50109">
    <property type="entry name" value="HIS_KIN"/>
    <property type="match status" value="1"/>
</dbReference>
<dbReference type="Pfam" id="PF02518">
    <property type="entry name" value="HATPase_c"/>
    <property type="match status" value="1"/>
</dbReference>
<keyword evidence="12" id="KW-0378">Hydrolase</keyword>
<evidence type="ECO:0000256" key="6">
    <source>
        <dbReference type="ARBA" id="ARBA00022475"/>
    </source>
</evidence>
<evidence type="ECO:0000256" key="4">
    <source>
        <dbReference type="ARBA" id="ARBA00004651"/>
    </source>
</evidence>
<dbReference type="EC" id="2.7.13.3" evidence="5"/>
<dbReference type="CDD" id="cd00082">
    <property type="entry name" value="HisKA"/>
    <property type="match status" value="1"/>
</dbReference>
<feature type="region of interest" description="Disordered" evidence="23">
    <location>
        <begin position="360"/>
        <end position="384"/>
    </location>
</feature>
<evidence type="ECO:0000256" key="10">
    <source>
        <dbReference type="ARBA" id="ARBA00022741"/>
    </source>
</evidence>
<sequence length="384" mass="41116">MIERVLDWLSIPMYRVLGPLIVLSNNVLDRLPRPLDPFRSIKLKLAILLGISGATGLLVFWGRLGFVNWPVAISAALVGLITLQVLAHGMTRPLRQMTAAARAMARGDYSRRVRATSRDEVGTLARAFNLMAADLAASDQQRRELIANVSHELRTPITALHGVLENMVDGVSAPDPATLRTALAQTERLGRLVTELLDLSKVDAGAAALHRVPVQVAEFLAAVVDEAGLNAPATRFRLDGVVAHTIHADPARLHQVFANLLENAARHSPPGGLVTVSARPSGHNTVFEVLDQGVGIAPALRERVFERFTRGKNAQSQDGGTGLGLAIARWAVELHHGTIAIVDPPGGTGCRIRITLPQKPIPHQSPAEVGGNDVPHLSGRHAPA</sequence>
<name>A0A8J3JLS9_9ACTN</name>
<keyword evidence="8" id="KW-0808">Transferase</keyword>
<dbReference type="GO" id="GO:0000155">
    <property type="term" value="F:phosphorelay sensor kinase activity"/>
    <property type="evidence" value="ECO:0007669"/>
    <property type="project" value="InterPro"/>
</dbReference>
<keyword evidence="14" id="KW-0460">Magnesium</keyword>
<dbReference type="GO" id="GO:0004721">
    <property type="term" value="F:phosphoprotein phosphatase activity"/>
    <property type="evidence" value="ECO:0007669"/>
    <property type="project" value="UniProtKB-KW"/>
</dbReference>
<dbReference type="InterPro" id="IPR036890">
    <property type="entry name" value="HATPase_C_sf"/>
</dbReference>
<dbReference type="InterPro" id="IPR003594">
    <property type="entry name" value="HATPase_dom"/>
</dbReference>
<evidence type="ECO:0000256" key="1">
    <source>
        <dbReference type="ARBA" id="ARBA00000085"/>
    </source>
</evidence>
<evidence type="ECO:0000256" key="21">
    <source>
        <dbReference type="ARBA" id="ARBA00040454"/>
    </source>
</evidence>
<keyword evidence="9 24" id="KW-0812">Transmembrane</keyword>
<evidence type="ECO:0000313" key="27">
    <source>
        <dbReference type="EMBL" id="GIF81270.1"/>
    </source>
</evidence>
<dbReference type="PANTHER" id="PTHR44936:SF9">
    <property type="entry name" value="SENSOR PROTEIN CREC"/>
    <property type="match status" value="1"/>
</dbReference>
<comment type="caution">
    <text evidence="27">The sequence shown here is derived from an EMBL/GenBank/DDBJ whole genome shotgun (WGS) entry which is preliminary data.</text>
</comment>
<keyword evidence="28" id="KW-1185">Reference proteome</keyword>
<keyword evidence="11 27" id="KW-0418">Kinase</keyword>
<dbReference type="SMART" id="SM00387">
    <property type="entry name" value="HATPase_c"/>
    <property type="match status" value="1"/>
</dbReference>
<accession>A0A8J3JLS9</accession>
<dbReference type="GO" id="GO:0005524">
    <property type="term" value="F:ATP binding"/>
    <property type="evidence" value="ECO:0007669"/>
    <property type="project" value="UniProtKB-KW"/>
</dbReference>
<evidence type="ECO:0000259" key="25">
    <source>
        <dbReference type="PROSITE" id="PS50109"/>
    </source>
</evidence>
<keyword evidence="19" id="KW-0843">Virulence</keyword>
<dbReference type="AlphaFoldDB" id="A0A8J3JLS9"/>
<dbReference type="PRINTS" id="PR00344">
    <property type="entry name" value="BCTRLSENSOR"/>
</dbReference>
<evidence type="ECO:0000313" key="28">
    <source>
        <dbReference type="Proteomes" id="UP000601223"/>
    </source>
</evidence>
<evidence type="ECO:0000256" key="17">
    <source>
        <dbReference type="ARBA" id="ARBA00023012"/>
    </source>
</evidence>
<dbReference type="InterPro" id="IPR003660">
    <property type="entry name" value="HAMP_dom"/>
</dbReference>
<reference evidence="27 28" key="1">
    <citation type="submission" date="2021-01" db="EMBL/GenBank/DDBJ databases">
        <title>Whole genome shotgun sequence of Catellatospora bangladeshensis NBRC 107357.</title>
        <authorList>
            <person name="Komaki H."/>
            <person name="Tamura T."/>
        </authorList>
    </citation>
    <scope>NUCLEOTIDE SEQUENCE [LARGE SCALE GENOMIC DNA]</scope>
    <source>
        <strain evidence="27 28">NBRC 107357</strain>
    </source>
</reference>
<dbReference type="FunFam" id="1.10.287.130:FF:000001">
    <property type="entry name" value="Two-component sensor histidine kinase"/>
    <property type="match status" value="1"/>
</dbReference>
<evidence type="ECO:0000256" key="22">
    <source>
        <dbReference type="ARBA" id="ARBA00041776"/>
    </source>
</evidence>
<dbReference type="Gene3D" id="3.30.565.10">
    <property type="entry name" value="Histidine kinase-like ATPase, C-terminal domain"/>
    <property type="match status" value="1"/>
</dbReference>
<dbReference type="Gene3D" id="1.10.287.130">
    <property type="match status" value="1"/>
</dbReference>
<dbReference type="SUPFAM" id="SSF158472">
    <property type="entry name" value="HAMP domain-like"/>
    <property type="match status" value="1"/>
</dbReference>
<keyword evidence="18" id="KW-0346">Stress response</keyword>
<dbReference type="InterPro" id="IPR003661">
    <property type="entry name" value="HisK_dim/P_dom"/>
</dbReference>
<evidence type="ECO:0000256" key="9">
    <source>
        <dbReference type="ARBA" id="ARBA00022692"/>
    </source>
</evidence>
<dbReference type="SUPFAM" id="SSF55874">
    <property type="entry name" value="ATPase domain of HSP90 chaperone/DNA topoisomerase II/histidine kinase"/>
    <property type="match status" value="1"/>
</dbReference>
<keyword evidence="20" id="KW-0464">Manganese</keyword>
<keyword evidence="7" id="KW-0597">Phosphoprotein</keyword>
<comment type="cofactor">
    <cofactor evidence="3">
        <name>Mg(2+)</name>
        <dbReference type="ChEBI" id="CHEBI:18420"/>
    </cofactor>
</comment>
<dbReference type="InterPro" id="IPR004358">
    <property type="entry name" value="Sig_transdc_His_kin-like_C"/>
</dbReference>
<evidence type="ECO:0000256" key="15">
    <source>
        <dbReference type="ARBA" id="ARBA00022912"/>
    </source>
</evidence>
<keyword evidence="13" id="KW-0067">ATP-binding</keyword>
<dbReference type="CDD" id="cd06225">
    <property type="entry name" value="HAMP"/>
    <property type="match status" value="1"/>
</dbReference>
<dbReference type="Proteomes" id="UP000601223">
    <property type="component" value="Unassembled WGS sequence"/>
</dbReference>
<evidence type="ECO:0000256" key="24">
    <source>
        <dbReference type="SAM" id="Phobius"/>
    </source>
</evidence>
<evidence type="ECO:0000256" key="2">
    <source>
        <dbReference type="ARBA" id="ARBA00001936"/>
    </source>
</evidence>
<feature type="domain" description="Histidine kinase" evidence="25">
    <location>
        <begin position="148"/>
        <end position="360"/>
    </location>
</feature>
<evidence type="ECO:0000256" key="19">
    <source>
        <dbReference type="ARBA" id="ARBA00023026"/>
    </source>
</evidence>
<organism evidence="27 28">
    <name type="scientific">Catellatospora bangladeshensis</name>
    <dbReference type="NCBI Taxonomy" id="310355"/>
    <lineage>
        <taxon>Bacteria</taxon>
        <taxon>Bacillati</taxon>
        <taxon>Actinomycetota</taxon>
        <taxon>Actinomycetes</taxon>
        <taxon>Micromonosporales</taxon>
        <taxon>Micromonosporaceae</taxon>
        <taxon>Catellatospora</taxon>
    </lineage>
</organism>
<proteinExistence type="predicted"/>
<dbReference type="InterPro" id="IPR050980">
    <property type="entry name" value="2C_sensor_his_kinase"/>
</dbReference>
<evidence type="ECO:0000256" key="5">
    <source>
        <dbReference type="ARBA" id="ARBA00012438"/>
    </source>
</evidence>
<comment type="cofactor">
    <cofactor evidence="2">
        <name>Mn(2+)</name>
        <dbReference type="ChEBI" id="CHEBI:29035"/>
    </cofactor>
</comment>
<keyword evidence="15" id="KW-0904">Protein phosphatase</keyword>
<evidence type="ECO:0000256" key="12">
    <source>
        <dbReference type="ARBA" id="ARBA00022801"/>
    </source>
</evidence>
<dbReference type="SMART" id="SM00304">
    <property type="entry name" value="HAMP"/>
    <property type="match status" value="1"/>
</dbReference>
<dbReference type="Pfam" id="PF00672">
    <property type="entry name" value="HAMP"/>
    <property type="match status" value="1"/>
</dbReference>
<evidence type="ECO:0000256" key="16">
    <source>
        <dbReference type="ARBA" id="ARBA00022989"/>
    </source>
</evidence>
<evidence type="ECO:0000259" key="26">
    <source>
        <dbReference type="PROSITE" id="PS50885"/>
    </source>
</evidence>
<comment type="catalytic activity">
    <reaction evidence="1">
        <text>ATP + protein L-histidine = ADP + protein N-phospho-L-histidine.</text>
        <dbReference type="EC" id="2.7.13.3"/>
    </reaction>
</comment>
<evidence type="ECO:0000256" key="14">
    <source>
        <dbReference type="ARBA" id="ARBA00022842"/>
    </source>
</evidence>
<keyword evidence="17" id="KW-0902">Two-component regulatory system</keyword>
<keyword evidence="16 24" id="KW-1133">Transmembrane helix</keyword>
<keyword evidence="6" id="KW-1003">Cell membrane</keyword>
<feature type="transmembrane region" description="Helical" evidence="24">
    <location>
        <begin position="67"/>
        <end position="87"/>
    </location>
</feature>
<feature type="domain" description="HAMP" evidence="26">
    <location>
        <begin position="88"/>
        <end position="140"/>
    </location>
</feature>
<dbReference type="SMART" id="SM00388">
    <property type="entry name" value="HisKA"/>
    <property type="match status" value="1"/>
</dbReference>